<feature type="region of interest" description="Disordered" evidence="1">
    <location>
        <begin position="1"/>
        <end position="107"/>
    </location>
</feature>
<dbReference type="Proteomes" id="UP000823912">
    <property type="component" value="Unassembled WGS sequence"/>
</dbReference>
<evidence type="ECO:0000313" key="2">
    <source>
        <dbReference type="EMBL" id="HIR70686.1"/>
    </source>
</evidence>
<evidence type="ECO:0000256" key="1">
    <source>
        <dbReference type="SAM" id="MobiDB-lite"/>
    </source>
</evidence>
<feature type="compositionally biased region" description="Basic and acidic residues" evidence="1">
    <location>
        <begin position="7"/>
        <end position="24"/>
    </location>
</feature>
<feature type="compositionally biased region" description="Basic and acidic residues" evidence="1">
    <location>
        <begin position="62"/>
        <end position="99"/>
    </location>
</feature>
<reference evidence="2" key="2">
    <citation type="journal article" date="2021" name="PeerJ">
        <title>Extensive microbial diversity within the chicken gut microbiome revealed by metagenomics and culture.</title>
        <authorList>
            <person name="Gilroy R."/>
            <person name="Ravi A."/>
            <person name="Getino M."/>
            <person name="Pursley I."/>
            <person name="Horton D.L."/>
            <person name="Alikhan N.F."/>
            <person name="Baker D."/>
            <person name="Gharbi K."/>
            <person name="Hall N."/>
            <person name="Watson M."/>
            <person name="Adriaenssens E.M."/>
            <person name="Foster-Nyarko E."/>
            <person name="Jarju S."/>
            <person name="Secka A."/>
            <person name="Antonio M."/>
            <person name="Oren A."/>
            <person name="Chaudhuri R.R."/>
            <person name="La Ragione R."/>
            <person name="Hildebrand F."/>
            <person name="Pallen M.J."/>
        </authorList>
    </citation>
    <scope>NUCLEOTIDE SEQUENCE</scope>
    <source>
        <strain evidence="2">ChiSjej5B23-6657</strain>
    </source>
</reference>
<organism evidence="2 3">
    <name type="scientific">Candidatus Pullilachnospira gallistercoris</name>
    <dbReference type="NCBI Taxonomy" id="2840911"/>
    <lineage>
        <taxon>Bacteria</taxon>
        <taxon>Bacillati</taxon>
        <taxon>Bacillota</taxon>
        <taxon>Clostridia</taxon>
        <taxon>Lachnospirales</taxon>
        <taxon>Lachnospiraceae</taxon>
        <taxon>Lachnospiraceae incertae sedis</taxon>
        <taxon>Candidatus Pullilachnospira</taxon>
    </lineage>
</organism>
<accession>A0A9D1E9Z0</accession>
<comment type="caution">
    <text evidence="2">The sequence shown here is derived from an EMBL/GenBank/DDBJ whole genome shotgun (WGS) entry which is preliminary data.</text>
</comment>
<proteinExistence type="predicted"/>
<dbReference type="EMBL" id="DVHM01000085">
    <property type="protein sequence ID" value="HIR70686.1"/>
    <property type="molecule type" value="Genomic_DNA"/>
</dbReference>
<reference evidence="2" key="1">
    <citation type="submission" date="2020-10" db="EMBL/GenBank/DDBJ databases">
        <authorList>
            <person name="Gilroy R."/>
        </authorList>
    </citation>
    <scope>NUCLEOTIDE SEQUENCE</scope>
    <source>
        <strain evidence="2">ChiSjej5B23-6657</strain>
    </source>
</reference>
<gene>
    <name evidence="2" type="ORF">IAA55_05345</name>
</gene>
<protein>
    <submittedName>
        <fullName evidence="2">Uncharacterized protein</fullName>
    </submittedName>
</protein>
<feature type="compositionally biased region" description="Basic and acidic residues" evidence="1">
    <location>
        <begin position="31"/>
        <end position="43"/>
    </location>
</feature>
<name>A0A9D1E9Z0_9FIRM</name>
<sequence>MSKNKKDRQAEEKAMESWHAHDTDQIGVSHTEMKLVSRTKPVDKSMMLKGTDADPLTTSGKYQKDEKTEKEMDEIRQKSLYNEHNKARVDNNQFFEERSNPLSSKGN</sequence>
<evidence type="ECO:0000313" key="3">
    <source>
        <dbReference type="Proteomes" id="UP000823912"/>
    </source>
</evidence>
<dbReference type="AlphaFoldDB" id="A0A9D1E9Z0"/>